<keyword evidence="4" id="KW-1185">Reference proteome</keyword>
<evidence type="ECO:0000256" key="2">
    <source>
        <dbReference type="SAM" id="SignalP"/>
    </source>
</evidence>
<feature type="region of interest" description="Disordered" evidence="1">
    <location>
        <begin position="23"/>
        <end position="45"/>
    </location>
</feature>
<protein>
    <submittedName>
        <fullName evidence="3">Uncharacterized protein</fullName>
    </submittedName>
</protein>
<gene>
    <name evidence="3" type="ORF">LNINA_LOCUS10560</name>
</gene>
<evidence type="ECO:0000313" key="4">
    <source>
        <dbReference type="Proteomes" id="UP001497472"/>
    </source>
</evidence>
<dbReference type="AlphaFoldDB" id="A0AAV1JTJ2"/>
<comment type="caution">
    <text evidence="3">The sequence shown here is derived from an EMBL/GenBank/DDBJ whole genome shotgun (WGS) entry which is preliminary data.</text>
</comment>
<name>A0AAV1JTJ2_9NEOP</name>
<accession>A0AAV1JTJ2</accession>
<feature type="signal peptide" evidence="2">
    <location>
        <begin position="1"/>
        <end position="16"/>
    </location>
</feature>
<dbReference type="EMBL" id="CAVLEF010000130">
    <property type="protein sequence ID" value="CAK1551423.1"/>
    <property type="molecule type" value="Genomic_DNA"/>
</dbReference>
<feature type="chain" id="PRO_5043987582" evidence="2">
    <location>
        <begin position="17"/>
        <end position="100"/>
    </location>
</feature>
<dbReference type="Proteomes" id="UP001497472">
    <property type="component" value="Unassembled WGS sequence"/>
</dbReference>
<keyword evidence="2" id="KW-0732">Signal</keyword>
<sequence length="100" mass="11664">MIYWILAFLLISHSLAVPVDLEDKEKPQQTPLKPELGSLKAPADKVPLDKSDDLEADPSVWFSYHHSFNSYPPPPLIIPRPRVYSYYADYSYTPYYWSSW</sequence>
<evidence type="ECO:0000256" key="1">
    <source>
        <dbReference type="SAM" id="MobiDB-lite"/>
    </source>
</evidence>
<organism evidence="3 4">
    <name type="scientific">Leptosia nina</name>
    <dbReference type="NCBI Taxonomy" id="320188"/>
    <lineage>
        <taxon>Eukaryota</taxon>
        <taxon>Metazoa</taxon>
        <taxon>Ecdysozoa</taxon>
        <taxon>Arthropoda</taxon>
        <taxon>Hexapoda</taxon>
        <taxon>Insecta</taxon>
        <taxon>Pterygota</taxon>
        <taxon>Neoptera</taxon>
        <taxon>Endopterygota</taxon>
        <taxon>Lepidoptera</taxon>
        <taxon>Glossata</taxon>
        <taxon>Ditrysia</taxon>
        <taxon>Papilionoidea</taxon>
        <taxon>Pieridae</taxon>
        <taxon>Pierinae</taxon>
        <taxon>Leptosia</taxon>
    </lineage>
</organism>
<reference evidence="3 4" key="1">
    <citation type="submission" date="2023-11" db="EMBL/GenBank/DDBJ databases">
        <authorList>
            <person name="Okamura Y."/>
        </authorList>
    </citation>
    <scope>NUCLEOTIDE SEQUENCE [LARGE SCALE GENOMIC DNA]</scope>
</reference>
<evidence type="ECO:0000313" key="3">
    <source>
        <dbReference type="EMBL" id="CAK1551423.1"/>
    </source>
</evidence>
<proteinExistence type="predicted"/>